<reference evidence="3" key="1">
    <citation type="submission" date="2023-03" db="EMBL/GenBank/DDBJ databases">
        <title>Massive genome expansion in bonnet fungi (Mycena s.s.) driven by repeated elements and novel gene families across ecological guilds.</title>
        <authorList>
            <consortium name="Lawrence Berkeley National Laboratory"/>
            <person name="Harder C.B."/>
            <person name="Miyauchi S."/>
            <person name="Viragh M."/>
            <person name="Kuo A."/>
            <person name="Thoen E."/>
            <person name="Andreopoulos B."/>
            <person name="Lu D."/>
            <person name="Skrede I."/>
            <person name="Drula E."/>
            <person name="Henrissat B."/>
            <person name="Morin E."/>
            <person name="Kohler A."/>
            <person name="Barry K."/>
            <person name="LaButti K."/>
            <person name="Morin E."/>
            <person name="Salamov A."/>
            <person name="Lipzen A."/>
            <person name="Mereny Z."/>
            <person name="Hegedus B."/>
            <person name="Baldrian P."/>
            <person name="Stursova M."/>
            <person name="Weitz H."/>
            <person name="Taylor A."/>
            <person name="Grigoriev I.V."/>
            <person name="Nagy L.G."/>
            <person name="Martin F."/>
            <person name="Kauserud H."/>
        </authorList>
    </citation>
    <scope>NUCLEOTIDE SEQUENCE</scope>
    <source>
        <strain evidence="3">CBHHK173m</strain>
    </source>
</reference>
<dbReference type="Proteomes" id="UP001222325">
    <property type="component" value="Unassembled WGS sequence"/>
</dbReference>
<dbReference type="EMBL" id="JARJCN010000130">
    <property type="protein sequence ID" value="KAJ7070393.1"/>
    <property type="molecule type" value="Genomic_DNA"/>
</dbReference>
<feature type="transmembrane region" description="Helical" evidence="2">
    <location>
        <begin position="54"/>
        <end position="75"/>
    </location>
</feature>
<keyword evidence="2" id="KW-1133">Transmembrane helix</keyword>
<evidence type="ECO:0000256" key="2">
    <source>
        <dbReference type="SAM" id="Phobius"/>
    </source>
</evidence>
<feature type="compositionally biased region" description="Basic and acidic residues" evidence="1">
    <location>
        <begin position="364"/>
        <end position="385"/>
    </location>
</feature>
<feature type="region of interest" description="Disordered" evidence="1">
    <location>
        <begin position="343"/>
        <end position="385"/>
    </location>
</feature>
<name>A0AAD6TNU1_9AGAR</name>
<dbReference type="Gene3D" id="1.20.1070.10">
    <property type="entry name" value="Rhodopsin 7-helix transmembrane proteins"/>
    <property type="match status" value="1"/>
</dbReference>
<accession>A0AAD6TNU1</accession>
<keyword evidence="4" id="KW-1185">Reference proteome</keyword>
<keyword evidence="2" id="KW-0812">Transmembrane</keyword>
<feature type="transmembrane region" description="Helical" evidence="2">
    <location>
        <begin position="231"/>
        <end position="255"/>
    </location>
</feature>
<dbReference type="AlphaFoldDB" id="A0AAD6TNU1"/>
<feature type="transmembrane region" description="Helical" evidence="2">
    <location>
        <begin position="125"/>
        <end position="144"/>
    </location>
</feature>
<sequence length="385" mass="42222">MSSPHRASLSSLEVRYLGMTLGVTVPAILLTVLLLGSTAYLACKRVSRRHLNRVSFRLLIYAVIANLGFIVVIPVDVLQYRYACAPVSFVRQFCLLFSACMSFCIMLNLELVLIHGNNGHNMEKYYLIGSFLLCLVCTVAPQAAGTLGWFDRTTRDCFLRNPNVPHGLAWLVGTQSFWLLFMAASQAALFGTIIIFMVQHELKRRQPLKNGVSIDELLVYRESPMVKYRDLILRIALYPILSCIFSAISTVITTVAMSNPSANYSPLIPILGPFIFLVRPLLFVVLAAADPGYVGAVGALRAQRRVQATAHSFDSTDGAAQKPANRYSERFFVALGRGSVNTGRASTATERSVENAAELPPALKGEEKAGGGDRGRGELDIKSQL</sequence>
<feature type="transmembrane region" description="Helical" evidence="2">
    <location>
        <begin position="95"/>
        <end position="113"/>
    </location>
</feature>
<evidence type="ECO:0000256" key="1">
    <source>
        <dbReference type="SAM" id="MobiDB-lite"/>
    </source>
</evidence>
<feature type="transmembrane region" description="Helical" evidence="2">
    <location>
        <begin position="267"/>
        <end position="289"/>
    </location>
</feature>
<evidence type="ECO:0000313" key="3">
    <source>
        <dbReference type="EMBL" id="KAJ7070393.1"/>
    </source>
</evidence>
<feature type="transmembrane region" description="Helical" evidence="2">
    <location>
        <begin position="20"/>
        <end position="42"/>
    </location>
</feature>
<proteinExistence type="predicted"/>
<organism evidence="3 4">
    <name type="scientific">Mycena belliarum</name>
    <dbReference type="NCBI Taxonomy" id="1033014"/>
    <lineage>
        <taxon>Eukaryota</taxon>
        <taxon>Fungi</taxon>
        <taxon>Dikarya</taxon>
        <taxon>Basidiomycota</taxon>
        <taxon>Agaricomycotina</taxon>
        <taxon>Agaricomycetes</taxon>
        <taxon>Agaricomycetidae</taxon>
        <taxon>Agaricales</taxon>
        <taxon>Marasmiineae</taxon>
        <taxon>Mycenaceae</taxon>
        <taxon>Mycena</taxon>
    </lineage>
</organism>
<protein>
    <submittedName>
        <fullName evidence="3">Uncharacterized protein</fullName>
    </submittedName>
</protein>
<keyword evidence="2" id="KW-0472">Membrane</keyword>
<evidence type="ECO:0000313" key="4">
    <source>
        <dbReference type="Proteomes" id="UP001222325"/>
    </source>
</evidence>
<feature type="transmembrane region" description="Helical" evidence="2">
    <location>
        <begin position="177"/>
        <end position="198"/>
    </location>
</feature>
<gene>
    <name evidence="3" type="ORF">B0H15DRAFT_870593</name>
</gene>
<comment type="caution">
    <text evidence="3">The sequence shown here is derived from an EMBL/GenBank/DDBJ whole genome shotgun (WGS) entry which is preliminary data.</text>
</comment>